<evidence type="ECO:0000313" key="11">
    <source>
        <dbReference type="EMBL" id="QDU95556.1"/>
    </source>
</evidence>
<dbReference type="Proteomes" id="UP000317648">
    <property type="component" value="Chromosome"/>
</dbReference>
<dbReference type="Pfam" id="PF00535">
    <property type="entry name" value="Glycos_transf_2"/>
    <property type="match status" value="1"/>
</dbReference>
<dbReference type="GO" id="GO:0006488">
    <property type="term" value="P:dolichol-linked oligosaccharide biosynthetic process"/>
    <property type="evidence" value="ECO:0007669"/>
    <property type="project" value="TreeGrafter"/>
</dbReference>
<feature type="domain" description="GtrA/DPMS transmembrane" evidence="10">
    <location>
        <begin position="245"/>
        <end position="357"/>
    </location>
</feature>
<dbReference type="InterPro" id="IPR039528">
    <property type="entry name" value="DPM1-like"/>
</dbReference>
<dbReference type="EMBL" id="CP036433">
    <property type="protein sequence ID" value="QDU95556.1"/>
    <property type="molecule type" value="Genomic_DNA"/>
</dbReference>
<dbReference type="AlphaFoldDB" id="A0A518DUP3"/>
<evidence type="ECO:0000256" key="8">
    <source>
        <dbReference type="SAM" id="Phobius"/>
    </source>
</evidence>
<reference evidence="11 12" key="1">
    <citation type="submission" date="2019-02" db="EMBL/GenBank/DDBJ databases">
        <title>Deep-cultivation of Planctomycetes and their phenomic and genomic characterization uncovers novel biology.</title>
        <authorList>
            <person name="Wiegand S."/>
            <person name="Jogler M."/>
            <person name="Boedeker C."/>
            <person name="Pinto D."/>
            <person name="Vollmers J."/>
            <person name="Rivas-Marin E."/>
            <person name="Kohn T."/>
            <person name="Peeters S.H."/>
            <person name="Heuer A."/>
            <person name="Rast P."/>
            <person name="Oberbeckmann S."/>
            <person name="Bunk B."/>
            <person name="Jeske O."/>
            <person name="Meyerdierks A."/>
            <person name="Storesund J.E."/>
            <person name="Kallscheuer N."/>
            <person name="Luecker S."/>
            <person name="Lage O.M."/>
            <person name="Pohl T."/>
            <person name="Merkel B.J."/>
            <person name="Hornburger P."/>
            <person name="Mueller R.-W."/>
            <person name="Bruemmer F."/>
            <person name="Labrenz M."/>
            <person name="Spormann A.M."/>
            <person name="Op den Camp H."/>
            <person name="Overmann J."/>
            <person name="Amann R."/>
            <person name="Jetten M.S.M."/>
            <person name="Mascher T."/>
            <person name="Medema M.H."/>
            <person name="Devos D.P."/>
            <person name="Kaster A.-K."/>
            <person name="Ovreas L."/>
            <person name="Rohde M."/>
            <person name="Galperin M.Y."/>
            <person name="Jogler C."/>
        </authorList>
    </citation>
    <scope>NUCLEOTIDE SEQUENCE [LARGE SCALE GENOMIC DNA]</scope>
    <source>
        <strain evidence="11 12">Pla85_3_4</strain>
    </source>
</reference>
<keyword evidence="3 11" id="KW-0328">Glycosyltransferase</keyword>
<accession>A0A518DUP3</accession>
<evidence type="ECO:0000256" key="1">
    <source>
        <dbReference type="ARBA" id="ARBA00004141"/>
    </source>
</evidence>
<dbReference type="InterPro" id="IPR007267">
    <property type="entry name" value="GtrA_DPMS_TM"/>
</dbReference>
<sequence length="397" mass="43257">MSRSKPIEVSIIVPTYCEAENLPTLITRLGAAMIKADTPFEVIVVDDNSNDGTEQVCQELAADHPVKLIVRKKERGLSSAVIAGMRQAQGEKLLVMDADLSHPPEQAPDLINALNDPGVDMVIGSRYIDGGSTSEDWGVLRWINSKVATLLAWPFTKAKDPMAGFFALRRADFVASESRLDPIGYKIGLELLVKCGFSNVIEVPISFANRLKGESKLTLREQVNYLWHLKRLADFRYGKLSKLVQFSAVGASGMVIDVACFALLLALAPETIARAAAIWIAMTWNFALNREFTFSQSRSNPLWRQYAGFCSGCLVGAVVTWSVSLFLLTQDPWFASHAAVAATVGAVFGAGTNFMACFFVFREKPIAETSTSAAPVSRSVRAKTVADAEARVTRKAA</sequence>
<dbReference type="GO" id="GO:0004582">
    <property type="term" value="F:dolichyl-phosphate beta-D-mannosyltransferase activity"/>
    <property type="evidence" value="ECO:0007669"/>
    <property type="project" value="InterPro"/>
</dbReference>
<evidence type="ECO:0000256" key="3">
    <source>
        <dbReference type="ARBA" id="ARBA00022676"/>
    </source>
</evidence>
<dbReference type="PANTHER" id="PTHR43398">
    <property type="entry name" value="DOLICHOL-PHOSPHATE MANNOSYLTRANSFERASE SUBUNIT 1"/>
    <property type="match status" value="1"/>
</dbReference>
<keyword evidence="12" id="KW-1185">Reference proteome</keyword>
<proteinExistence type="inferred from homology"/>
<dbReference type="KEGG" id="lcre:Pla8534_33710"/>
<dbReference type="Pfam" id="PF04138">
    <property type="entry name" value="GtrA_DPMS_TM"/>
    <property type="match status" value="1"/>
</dbReference>
<gene>
    <name evidence="11" type="ORF">Pla8534_33710</name>
</gene>
<feature type="transmembrane region" description="Helical" evidence="8">
    <location>
        <begin position="271"/>
        <end position="288"/>
    </location>
</feature>
<comment type="subcellular location">
    <subcellularLocation>
        <location evidence="1">Membrane</location>
        <topology evidence="1">Multi-pass membrane protein</topology>
    </subcellularLocation>
</comment>
<dbReference type="InterPro" id="IPR001173">
    <property type="entry name" value="Glyco_trans_2-like"/>
</dbReference>
<dbReference type="GO" id="GO:0035269">
    <property type="term" value="P:protein O-linked glycosylation via mannose"/>
    <property type="evidence" value="ECO:0007669"/>
    <property type="project" value="TreeGrafter"/>
</dbReference>
<keyword evidence="6 8" id="KW-1133">Transmembrane helix</keyword>
<keyword evidence="7 8" id="KW-0472">Membrane</keyword>
<evidence type="ECO:0000313" key="12">
    <source>
        <dbReference type="Proteomes" id="UP000317648"/>
    </source>
</evidence>
<feature type="transmembrane region" description="Helical" evidence="8">
    <location>
        <begin position="309"/>
        <end position="328"/>
    </location>
</feature>
<evidence type="ECO:0000256" key="7">
    <source>
        <dbReference type="ARBA" id="ARBA00023136"/>
    </source>
</evidence>
<feature type="transmembrane region" description="Helical" evidence="8">
    <location>
        <begin position="243"/>
        <end position="265"/>
    </location>
</feature>
<evidence type="ECO:0000256" key="5">
    <source>
        <dbReference type="ARBA" id="ARBA00022692"/>
    </source>
</evidence>
<dbReference type="PANTHER" id="PTHR43398:SF1">
    <property type="entry name" value="DOLICHOL-PHOSPHATE MANNOSYLTRANSFERASE SUBUNIT 1"/>
    <property type="match status" value="1"/>
</dbReference>
<keyword evidence="4 11" id="KW-0808">Transferase</keyword>
<comment type="similarity">
    <text evidence="2">Belongs to the glycosyltransferase 2 family.</text>
</comment>
<evidence type="ECO:0000256" key="2">
    <source>
        <dbReference type="ARBA" id="ARBA00006739"/>
    </source>
</evidence>
<organism evidence="11 12">
    <name type="scientific">Lignipirellula cremea</name>
    <dbReference type="NCBI Taxonomy" id="2528010"/>
    <lineage>
        <taxon>Bacteria</taxon>
        <taxon>Pseudomonadati</taxon>
        <taxon>Planctomycetota</taxon>
        <taxon>Planctomycetia</taxon>
        <taxon>Pirellulales</taxon>
        <taxon>Pirellulaceae</taxon>
        <taxon>Lignipirellula</taxon>
    </lineage>
</organism>
<evidence type="ECO:0000259" key="9">
    <source>
        <dbReference type="Pfam" id="PF00535"/>
    </source>
</evidence>
<evidence type="ECO:0000256" key="6">
    <source>
        <dbReference type="ARBA" id="ARBA00022989"/>
    </source>
</evidence>
<keyword evidence="5 8" id="KW-0812">Transmembrane</keyword>
<dbReference type="CDD" id="cd06442">
    <property type="entry name" value="DPM1_like"/>
    <property type="match status" value="1"/>
</dbReference>
<dbReference type="GO" id="GO:0006506">
    <property type="term" value="P:GPI anchor biosynthetic process"/>
    <property type="evidence" value="ECO:0007669"/>
    <property type="project" value="TreeGrafter"/>
</dbReference>
<feature type="domain" description="Glycosyltransferase 2-like" evidence="9">
    <location>
        <begin position="10"/>
        <end position="173"/>
    </location>
</feature>
<evidence type="ECO:0000256" key="4">
    <source>
        <dbReference type="ARBA" id="ARBA00022679"/>
    </source>
</evidence>
<dbReference type="GO" id="GO:0000271">
    <property type="term" value="P:polysaccharide biosynthetic process"/>
    <property type="evidence" value="ECO:0007669"/>
    <property type="project" value="InterPro"/>
</dbReference>
<name>A0A518DUP3_9BACT</name>
<dbReference type="InterPro" id="IPR029044">
    <property type="entry name" value="Nucleotide-diphossugar_trans"/>
</dbReference>
<dbReference type="GO" id="GO:0016020">
    <property type="term" value="C:membrane"/>
    <property type="evidence" value="ECO:0007669"/>
    <property type="project" value="UniProtKB-SubCell"/>
</dbReference>
<dbReference type="GO" id="GO:0047267">
    <property type="term" value="F:undecaprenyl-phosphate mannosyltransferase activity"/>
    <property type="evidence" value="ECO:0007669"/>
    <property type="project" value="UniProtKB-EC"/>
</dbReference>
<dbReference type="RefSeq" id="WP_197443346.1">
    <property type="nucleotide sequence ID" value="NZ_CP036433.1"/>
</dbReference>
<feature type="transmembrane region" description="Helical" evidence="8">
    <location>
        <begin position="334"/>
        <end position="361"/>
    </location>
</feature>
<dbReference type="Gene3D" id="3.90.550.10">
    <property type="entry name" value="Spore Coat Polysaccharide Biosynthesis Protein SpsA, Chain A"/>
    <property type="match status" value="1"/>
</dbReference>
<dbReference type="SUPFAM" id="SSF53448">
    <property type="entry name" value="Nucleotide-diphospho-sugar transferases"/>
    <property type="match status" value="1"/>
</dbReference>
<dbReference type="EC" id="2.4.1.54" evidence="11"/>
<protein>
    <submittedName>
        <fullName evidence="11">Undecaprenyl-phosphate mannosyltransferase</fullName>
        <ecNumber evidence="11">2.4.1.54</ecNumber>
    </submittedName>
</protein>
<evidence type="ECO:0000259" key="10">
    <source>
        <dbReference type="Pfam" id="PF04138"/>
    </source>
</evidence>